<dbReference type="EMBL" id="QJKJ01005131">
    <property type="protein sequence ID" value="RDX91413.1"/>
    <property type="molecule type" value="Genomic_DNA"/>
</dbReference>
<feature type="non-terminal residue" evidence="2">
    <location>
        <position position="1"/>
    </location>
</feature>
<reference evidence="2" key="1">
    <citation type="submission" date="2018-05" db="EMBL/GenBank/DDBJ databases">
        <title>Draft genome of Mucuna pruriens seed.</title>
        <authorList>
            <person name="Nnadi N.E."/>
            <person name="Vos R."/>
            <person name="Hasami M.H."/>
            <person name="Devisetty U.K."/>
            <person name="Aguiy J.C."/>
        </authorList>
    </citation>
    <scope>NUCLEOTIDE SEQUENCE [LARGE SCALE GENOMIC DNA]</scope>
    <source>
        <strain evidence="2">JCA_2017</strain>
    </source>
</reference>
<feature type="region of interest" description="Disordered" evidence="1">
    <location>
        <begin position="37"/>
        <end position="68"/>
    </location>
</feature>
<evidence type="ECO:0008006" key="4">
    <source>
        <dbReference type="Google" id="ProtNLM"/>
    </source>
</evidence>
<name>A0A371GM64_MUCPR</name>
<keyword evidence="3" id="KW-1185">Reference proteome</keyword>
<feature type="compositionally biased region" description="Basic and acidic residues" evidence="1">
    <location>
        <begin position="42"/>
        <end position="57"/>
    </location>
</feature>
<sequence>MNHGRFAIELVYVIVGGAKEEGRFLLTLEEDNLEEVQFQSKTKTESGSETRSDVYVEKDDDSEDEQDNGGWMHYLLQEDVSITVKEVADLEMSLPKPVAGSKLKDNDKIYCESSKLNSEEEDSNGWNDFKGFKKNDKVRYMIVYRDGCKWTCLVNKVGVLMTYKLKIFIDVHTCGRIYNGTVATYRWVIGKLADSMKTNKNINLNGVIR</sequence>
<evidence type="ECO:0000313" key="3">
    <source>
        <dbReference type="Proteomes" id="UP000257109"/>
    </source>
</evidence>
<evidence type="ECO:0000256" key="1">
    <source>
        <dbReference type="SAM" id="MobiDB-lite"/>
    </source>
</evidence>
<dbReference type="AlphaFoldDB" id="A0A371GM64"/>
<accession>A0A371GM64</accession>
<organism evidence="2 3">
    <name type="scientific">Mucuna pruriens</name>
    <name type="common">Velvet bean</name>
    <name type="synonym">Dolichos pruriens</name>
    <dbReference type="NCBI Taxonomy" id="157652"/>
    <lineage>
        <taxon>Eukaryota</taxon>
        <taxon>Viridiplantae</taxon>
        <taxon>Streptophyta</taxon>
        <taxon>Embryophyta</taxon>
        <taxon>Tracheophyta</taxon>
        <taxon>Spermatophyta</taxon>
        <taxon>Magnoliopsida</taxon>
        <taxon>eudicotyledons</taxon>
        <taxon>Gunneridae</taxon>
        <taxon>Pentapetalae</taxon>
        <taxon>rosids</taxon>
        <taxon>fabids</taxon>
        <taxon>Fabales</taxon>
        <taxon>Fabaceae</taxon>
        <taxon>Papilionoideae</taxon>
        <taxon>50 kb inversion clade</taxon>
        <taxon>NPAAA clade</taxon>
        <taxon>indigoferoid/millettioid clade</taxon>
        <taxon>Phaseoleae</taxon>
        <taxon>Mucuna</taxon>
    </lineage>
</organism>
<feature type="compositionally biased region" description="Acidic residues" evidence="1">
    <location>
        <begin position="58"/>
        <end position="67"/>
    </location>
</feature>
<gene>
    <name evidence="2" type="ORF">CR513_26622</name>
</gene>
<dbReference type="Proteomes" id="UP000257109">
    <property type="component" value="Unassembled WGS sequence"/>
</dbReference>
<comment type="caution">
    <text evidence="2">The sequence shown here is derived from an EMBL/GenBank/DDBJ whole genome shotgun (WGS) entry which is preliminary data.</text>
</comment>
<evidence type="ECO:0000313" key="2">
    <source>
        <dbReference type="EMBL" id="RDX91413.1"/>
    </source>
</evidence>
<protein>
    <recommendedName>
        <fullName evidence="4">Transposase MuDR plant domain-containing protein</fullName>
    </recommendedName>
</protein>
<proteinExistence type="predicted"/>